<dbReference type="PANTHER" id="PTHR33112:SF16">
    <property type="entry name" value="HETEROKARYON INCOMPATIBILITY DOMAIN-CONTAINING PROTEIN"/>
    <property type="match status" value="1"/>
</dbReference>
<dbReference type="PANTHER" id="PTHR33112">
    <property type="entry name" value="DOMAIN PROTEIN, PUTATIVE-RELATED"/>
    <property type="match status" value="1"/>
</dbReference>
<name>A0A178Z968_9EURO</name>
<dbReference type="InterPro" id="IPR010730">
    <property type="entry name" value="HET"/>
</dbReference>
<dbReference type="Proteomes" id="UP000078343">
    <property type="component" value="Unassembled WGS sequence"/>
</dbReference>
<protein>
    <recommendedName>
        <fullName evidence="2">Heterokaryon incompatibility domain-containing protein</fullName>
    </recommendedName>
</protein>
<evidence type="ECO:0000313" key="3">
    <source>
        <dbReference type="EMBL" id="OAP56319.1"/>
    </source>
</evidence>
<gene>
    <name evidence="3" type="ORF">AYL99_09498</name>
</gene>
<feature type="region of interest" description="Disordered" evidence="1">
    <location>
        <begin position="1"/>
        <end position="24"/>
    </location>
</feature>
<dbReference type="Pfam" id="PF06985">
    <property type="entry name" value="HET"/>
    <property type="match status" value="1"/>
</dbReference>
<feature type="domain" description="Heterokaryon incompatibility" evidence="2">
    <location>
        <begin position="192"/>
        <end position="349"/>
    </location>
</feature>
<sequence length="703" mass="80671">MPTTLTHPPMQEVQHGPENGAPKVRSPCQHCLDLNQQNFRDKGYDSIRPLSYTAYQVMTADRIDCPYCQLLANGMRAFDDINALTGRPWELKASFGLLLKGNDNGKVQQLEFYVTPEEERSPILPSAISSAKHVLPIWDDPHEIEILRGRLVKDPPRPARLPTRVLDLGVGKDDLDDVRILERPAVVTEAIYAALSHCWLREDVADTKTTLGNVADRRVRLPLHGLPATFKQAISACRRIGVQYLWIDSLCIVQNDRDDWKREAADMNNVYANAWFAMAMHQSALGQMPFEDVPLTVDGESTIVHVRRIPELLDIVEGRAAAPAVGKVYEVADNEHWNAVSQRGWCYQERALSQRMVHFTDHEYLYEERGSVGRCQCNRHFGFGLGFAGSLSRWSAREDDIHRAWRTLVQQYTQRMFGRRSDLLPGFAGVARGFGARRDLGCYVAGLWEKDLVKWLCWKSQEWISTHASTWACENCRPHPRRIAWTTENPIPSFSWASRFGPCEFVYESWKLNDCVQVAAIERIECLMDEDNPFLKVRQLTPERWPDDPCARYLRIHGSLYQCLHFSTRQRGHAFNVSMSLCQKEYAWAVPDHFVARWDLGRDAKDILNDARKHGKEYCIDAGDDLPLDNSRIYLLPLFEFPQDGGKLCLILRPCVQKITQEVLDTVEGWDHPHWMERIGISVFNGSQFDHINEMPHQVIHLM</sequence>
<dbReference type="OrthoDB" id="4126154at2759"/>
<accession>A0A178Z968</accession>
<dbReference type="EMBL" id="LVYI01000009">
    <property type="protein sequence ID" value="OAP56319.1"/>
    <property type="molecule type" value="Genomic_DNA"/>
</dbReference>
<dbReference type="GeneID" id="30013666"/>
<organism evidence="3 4">
    <name type="scientific">Fonsecaea erecta</name>
    <dbReference type="NCBI Taxonomy" id="1367422"/>
    <lineage>
        <taxon>Eukaryota</taxon>
        <taxon>Fungi</taxon>
        <taxon>Dikarya</taxon>
        <taxon>Ascomycota</taxon>
        <taxon>Pezizomycotina</taxon>
        <taxon>Eurotiomycetes</taxon>
        <taxon>Chaetothyriomycetidae</taxon>
        <taxon>Chaetothyriales</taxon>
        <taxon>Herpotrichiellaceae</taxon>
        <taxon>Fonsecaea</taxon>
    </lineage>
</organism>
<evidence type="ECO:0000259" key="2">
    <source>
        <dbReference type="Pfam" id="PF06985"/>
    </source>
</evidence>
<evidence type="ECO:0000256" key="1">
    <source>
        <dbReference type="SAM" id="MobiDB-lite"/>
    </source>
</evidence>
<keyword evidence="4" id="KW-1185">Reference proteome</keyword>
<dbReference type="RefSeq" id="XP_018689686.1">
    <property type="nucleotide sequence ID" value="XM_018841005.1"/>
</dbReference>
<proteinExistence type="predicted"/>
<comment type="caution">
    <text evidence="3">The sequence shown here is derived from an EMBL/GenBank/DDBJ whole genome shotgun (WGS) entry which is preliminary data.</text>
</comment>
<evidence type="ECO:0000313" key="4">
    <source>
        <dbReference type="Proteomes" id="UP000078343"/>
    </source>
</evidence>
<dbReference type="AlphaFoldDB" id="A0A178Z968"/>
<reference evidence="3 4" key="1">
    <citation type="submission" date="2016-04" db="EMBL/GenBank/DDBJ databases">
        <title>Draft genome of Fonsecaea erecta CBS 125763.</title>
        <authorList>
            <person name="Weiss V.A."/>
            <person name="Vicente V.A."/>
            <person name="Raittz R.T."/>
            <person name="Moreno L.F."/>
            <person name="De Souza E.M."/>
            <person name="Pedrosa F.O."/>
            <person name="Steffens M.B."/>
            <person name="Faoro H."/>
            <person name="Tadra-Sfeir M.Z."/>
            <person name="Najafzadeh M.J."/>
            <person name="Felipe M.S."/>
            <person name="Teixeira M."/>
            <person name="Sun J."/>
            <person name="Xi L."/>
            <person name="Gomes R."/>
            <person name="De Azevedo C.M."/>
            <person name="Salgado C.G."/>
            <person name="Da Silva M.B."/>
            <person name="Nascimento M.F."/>
            <person name="Queiroz-Telles F."/>
            <person name="Attili D.S."/>
            <person name="Gorbushina A."/>
        </authorList>
    </citation>
    <scope>NUCLEOTIDE SEQUENCE [LARGE SCALE GENOMIC DNA]</scope>
    <source>
        <strain evidence="3 4">CBS 125763</strain>
    </source>
</reference>